<organism evidence="2 3">
    <name type="scientific">Sphingobium terrigena</name>
    <dbReference type="NCBI Taxonomy" id="2304063"/>
    <lineage>
        <taxon>Bacteria</taxon>
        <taxon>Pseudomonadati</taxon>
        <taxon>Pseudomonadota</taxon>
        <taxon>Alphaproteobacteria</taxon>
        <taxon>Sphingomonadales</taxon>
        <taxon>Sphingomonadaceae</taxon>
        <taxon>Sphingobium</taxon>
    </lineage>
</organism>
<keyword evidence="1" id="KW-0812">Transmembrane</keyword>
<dbReference type="RefSeq" id="WP_119748492.1">
    <property type="nucleotide sequence ID" value="NZ_QVRA01000017.1"/>
</dbReference>
<comment type="caution">
    <text evidence="2">The sequence shown here is derived from an EMBL/GenBank/DDBJ whole genome shotgun (WGS) entry which is preliminary data.</text>
</comment>
<dbReference type="EMBL" id="QVRA01000017">
    <property type="protein sequence ID" value="RJG53284.1"/>
    <property type="molecule type" value="Genomic_DNA"/>
</dbReference>
<evidence type="ECO:0008006" key="4">
    <source>
        <dbReference type="Google" id="ProtNLM"/>
    </source>
</evidence>
<gene>
    <name evidence="2" type="ORF">D0Z70_16895</name>
</gene>
<proteinExistence type="predicted"/>
<name>A0A418YPJ9_9SPHN</name>
<reference evidence="2 3" key="1">
    <citation type="submission" date="2018-08" db="EMBL/GenBank/DDBJ databases">
        <title>Sphingobium sp. EO9.</title>
        <authorList>
            <person name="Park Y."/>
            <person name="Kim K.H."/>
            <person name="Jeon C.O."/>
        </authorList>
    </citation>
    <scope>NUCLEOTIDE SEQUENCE [LARGE SCALE GENOMIC DNA]</scope>
    <source>
        <strain evidence="2 3">EO9</strain>
    </source>
</reference>
<protein>
    <recommendedName>
        <fullName evidence="4">DUF3325 domain-containing protein</fullName>
    </recommendedName>
</protein>
<dbReference type="AlphaFoldDB" id="A0A418YPJ9"/>
<evidence type="ECO:0000313" key="3">
    <source>
        <dbReference type="Proteomes" id="UP000283469"/>
    </source>
</evidence>
<evidence type="ECO:0000256" key="1">
    <source>
        <dbReference type="SAM" id="Phobius"/>
    </source>
</evidence>
<feature type="transmembrane region" description="Helical" evidence="1">
    <location>
        <begin position="65"/>
        <end position="86"/>
    </location>
</feature>
<evidence type="ECO:0000313" key="2">
    <source>
        <dbReference type="EMBL" id="RJG53284.1"/>
    </source>
</evidence>
<keyword evidence="1" id="KW-0472">Membrane</keyword>
<dbReference type="OrthoDB" id="7477664at2"/>
<keyword evidence="3" id="KW-1185">Reference proteome</keyword>
<accession>A0A418YPJ9</accession>
<keyword evidence="1" id="KW-1133">Transmembrane helix</keyword>
<dbReference type="Proteomes" id="UP000283469">
    <property type="component" value="Unassembled WGS sequence"/>
</dbReference>
<sequence>MMAMLLASIAFSAALLALLCLGDPKRRRSIKLPGGVQGTTARRLLTAASLLPGAVFVLMGDAAAFLLWLGGYAVVGWLVTLAFSAWTKRIEASRQ</sequence>